<sequence length="301" mass="33840">MAGESGDEGGSLMSLPEGCIADVVSFTGPFDACRLSTVSSTFRDAANSDTVWEKFLPQDYHSIISRSSDSFLLDRFSSKKQLYFSLCDNPILIDDGKKSFALEKWSGKKCYMLSARDLKIVWSDTPTYWRWICLPDSRFPEVAELISVCWLEISARINISMLSPSTLYTAYFVFKSTTGAYGFEYQPAEAVVGLVGSETCKHNVYLDAERGRRRRSQIVRRRIGLLNRGRIFGLQASLRNGESDCKYPKERGDGWLEIELGEFFKKKGEDGELELSVLEVKGGHWKGGLAVQGIEIRPKVD</sequence>
<gene>
    <name evidence="2" type="ORF">RCOM_1031050</name>
</gene>
<accession>B9RJ44</accession>
<dbReference type="Proteomes" id="UP000008311">
    <property type="component" value="Unassembled WGS sequence"/>
</dbReference>
<feature type="domain" description="F-box" evidence="1">
    <location>
        <begin position="9"/>
        <end position="55"/>
    </location>
</feature>
<dbReference type="OMA" id="TLFIVWG"/>
<evidence type="ECO:0000313" key="2">
    <source>
        <dbReference type="EMBL" id="EEF48346.1"/>
    </source>
</evidence>
<dbReference type="SMART" id="SM00256">
    <property type="entry name" value="FBOX"/>
    <property type="match status" value="1"/>
</dbReference>
<dbReference type="InterPro" id="IPR025886">
    <property type="entry name" value="PP2-like"/>
</dbReference>
<dbReference type="EMBL" id="EQ973783">
    <property type="protein sequence ID" value="EEF48346.1"/>
    <property type="molecule type" value="Genomic_DNA"/>
</dbReference>
<organism evidence="2 3">
    <name type="scientific">Ricinus communis</name>
    <name type="common">Castor bean</name>
    <dbReference type="NCBI Taxonomy" id="3988"/>
    <lineage>
        <taxon>Eukaryota</taxon>
        <taxon>Viridiplantae</taxon>
        <taxon>Streptophyta</taxon>
        <taxon>Embryophyta</taxon>
        <taxon>Tracheophyta</taxon>
        <taxon>Spermatophyta</taxon>
        <taxon>Magnoliopsida</taxon>
        <taxon>eudicotyledons</taxon>
        <taxon>Gunneridae</taxon>
        <taxon>Pentapetalae</taxon>
        <taxon>rosids</taxon>
        <taxon>fabids</taxon>
        <taxon>Malpighiales</taxon>
        <taxon>Euphorbiaceae</taxon>
        <taxon>Acalyphoideae</taxon>
        <taxon>Acalypheae</taxon>
        <taxon>Ricinus</taxon>
    </lineage>
</organism>
<name>B9RJ44_RICCO</name>
<dbReference type="Gene3D" id="1.20.1280.50">
    <property type="match status" value="1"/>
</dbReference>
<dbReference type="Pfam" id="PF14299">
    <property type="entry name" value="PP2"/>
    <property type="match status" value="1"/>
</dbReference>
<dbReference type="STRING" id="3988.B9RJ44"/>
<dbReference type="InParanoid" id="B9RJ44"/>
<dbReference type="CDD" id="cd22162">
    <property type="entry name" value="F-box_AtSKIP3-like"/>
    <property type="match status" value="1"/>
</dbReference>
<dbReference type="InterPro" id="IPR036047">
    <property type="entry name" value="F-box-like_dom_sf"/>
</dbReference>
<dbReference type="AlphaFoldDB" id="B9RJ44"/>
<dbReference type="PROSITE" id="PS50181">
    <property type="entry name" value="FBOX"/>
    <property type="match status" value="1"/>
</dbReference>
<proteinExistence type="predicted"/>
<evidence type="ECO:0000259" key="1">
    <source>
        <dbReference type="PROSITE" id="PS50181"/>
    </source>
</evidence>
<dbReference type="PANTHER" id="PTHR32278:SF111">
    <property type="entry name" value="F-BOX PROTEIN PP2-B12-RELATED"/>
    <property type="match status" value="1"/>
</dbReference>
<dbReference type="Pfam" id="PF00646">
    <property type="entry name" value="F-box"/>
    <property type="match status" value="1"/>
</dbReference>
<reference evidence="3" key="1">
    <citation type="journal article" date="2010" name="Nat. Biotechnol.">
        <title>Draft genome sequence of the oilseed species Ricinus communis.</title>
        <authorList>
            <person name="Chan A.P."/>
            <person name="Crabtree J."/>
            <person name="Zhao Q."/>
            <person name="Lorenzi H."/>
            <person name="Orvis J."/>
            <person name="Puiu D."/>
            <person name="Melake-Berhan A."/>
            <person name="Jones K.M."/>
            <person name="Redman J."/>
            <person name="Chen G."/>
            <person name="Cahoon E.B."/>
            <person name="Gedil M."/>
            <person name="Stanke M."/>
            <person name="Haas B.J."/>
            <person name="Wortman J.R."/>
            <person name="Fraser-Liggett C.M."/>
            <person name="Ravel J."/>
            <person name="Rabinowicz P.D."/>
        </authorList>
    </citation>
    <scope>NUCLEOTIDE SEQUENCE [LARGE SCALE GENOMIC DNA]</scope>
    <source>
        <strain evidence="3">cv. Hale</strain>
    </source>
</reference>
<dbReference type="eggNOG" id="ENOG502QRA4">
    <property type="taxonomic scope" value="Eukaryota"/>
</dbReference>
<dbReference type="OrthoDB" id="1918565at2759"/>
<evidence type="ECO:0000313" key="3">
    <source>
        <dbReference type="Proteomes" id="UP000008311"/>
    </source>
</evidence>
<dbReference type="InterPro" id="IPR001810">
    <property type="entry name" value="F-box_dom"/>
</dbReference>
<dbReference type="SUPFAM" id="SSF81383">
    <property type="entry name" value="F-box domain"/>
    <property type="match status" value="1"/>
</dbReference>
<dbReference type="PANTHER" id="PTHR32278">
    <property type="entry name" value="F-BOX DOMAIN-CONTAINING PROTEIN"/>
    <property type="match status" value="1"/>
</dbReference>
<protein>
    <recommendedName>
        <fullName evidence="1">F-box domain-containing protein</fullName>
    </recommendedName>
</protein>
<dbReference type="FunCoup" id="B9RJ44">
    <property type="interactions" value="843"/>
</dbReference>
<keyword evidence="3" id="KW-1185">Reference proteome</keyword>